<name>A0A0F4Q5K6_9GAMM</name>
<dbReference type="Pfam" id="PF01121">
    <property type="entry name" value="CoaE"/>
    <property type="match status" value="1"/>
</dbReference>
<dbReference type="InterPro" id="IPR027417">
    <property type="entry name" value="P-loop_NTPase"/>
</dbReference>
<dbReference type="AlphaFoldDB" id="A0A0F4Q5K6"/>
<comment type="function">
    <text evidence="5">Catalyzes the phosphorylation of the 3'-hydroxyl group of dephosphocoenzyme A to form coenzyme A.</text>
</comment>
<keyword evidence="8" id="KW-1185">Reference proteome</keyword>
<dbReference type="GO" id="GO:0004140">
    <property type="term" value="F:dephospho-CoA kinase activity"/>
    <property type="evidence" value="ECO:0007669"/>
    <property type="project" value="UniProtKB-UniRule"/>
</dbReference>
<dbReference type="PANTHER" id="PTHR10695:SF46">
    <property type="entry name" value="BIFUNCTIONAL COENZYME A SYNTHASE-RELATED"/>
    <property type="match status" value="1"/>
</dbReference>
<dbReference type="HAMAP" id="MF_00376">
    <property type="entry name" value="Dephospho_CoA_kinase"/>
    <property type="match status" value="1"/>
</dbReference>
<keyword evidence="2 5" id="KW-0547">Nucleotide-binding</keyword>
<evidence type="ECO:0000256" key="6">
    <source>
        <dbReference type="NCBIfam" id="TIGR00152"/>
    </source>
</evidence>
<organism evidence="7 8">
    <name type="scientific">Pseudoalteromonas ruthenica</name>
    <dbReference type="NCBI Taxonomy" id="151081"/>
    <lineage>
        <taxon>Bacteria</taxon>
        <taxon>Pseudomonadati</taxon>
        <taxon>Pseudomonadota</taxon>
        <taxon>Gammaproteobacteria</taxon>
        <taxon>Alteromonadales</taxon>
        <taxon>Pseudoalteromonadaceae</taxon>
        <taxon>Pseudoalteromonas</taxon>
    </lineage>
</organism>
<comment type="similarity">
    <text evidence="1 5">Belongs to the CoaE family.</text>
</comment>
<dbReference type="UniPathway" id="UPA00241">
    <property type="reaction ID" value="UER00356"/>
</dbReference>
<dbReference type="EC" id="2.7.1.24" evidence="5 6"/>
<dbReference type="NCBIfam" id="TIGR00152">
    <property type="entry name" value="dephospho-CoA kinase"/>
    <property type="match status" value="1"/>
</dbReference>
<dbReference type="Proteomes" id="UP000033664">
    <property type="component" value="Unassembled WGS sequence"/>
</dbReference>
<reference evidence="7 8" key="1">
    <citation type="journal article" date="2015" name="BMC Genomics">
        <title>Genome mining reveals unlocked bioactive potential of marine Gram-negative bacteria.</title>
        <authorList>
            <person name="Machado H."/>
            <person name="Sonnenschein E.C."/>
            <person name="Melchiorsen J."/>
            <person name="Gram L."/>
        </authorList>
    </citation>
    <scope>NUCLEOTIDE SEQUENCE [LARGE SCALE GENOMIC DNA]</scope>
    <source>
        <strain evidence="7 8">S3137</strain>
    </source>
</reference>
<dbReference type="GO" id="GO:0015937">
    <property type="term" value="P:coenzyme A biosynthetic process"/>
    <property type="evidence" value="ECO:0007669"/>
    <property type="project" value="UniProtKB-UniRule"/>
</dbReference>
<dbReference type="OrthoDB" id="9812943at2"/>
<keyword evidence="4 5" id="KW-0173">Coenzyme A biosynthesis</keyword>
<keyword evidence="5 7" id="KW-0418">Kinase</keyword>
<dbReference type="Gene3D" id="3.40.50.300">
    <property type="entry name" value="P-loop containing nucleotide triphosphate hydrolases"/>
    <property type="match status" value="1"/>
</dbReference>
<dbReference type="EMBL" id="JXXZ01000002">
    <property type="protein sequence ID" value="KJZ01847.1"/>
    <property type="molecule type" value="Genomic_DNA"/>
</dbReference>
<evidence type="ECO:0000256" key="1">
    <source>
        <dbReference type="ARBA" id="ARBA00009018"/>
    </source>
</evidence>
<proteinExistence type="inferred from homology"/>
<evidence type="ECO:0000256" key="4">
    <source>
        <dbReference type="ARBA" id="ARBA00022993"/>
    </source>
</evidence>
<dbReference type="GO" id="GO:0005524">
    <property type="term" value="F:ATP binding"/>
    <property type="evidence" value="ECO:0007669"/>
    <property type="project" value="UniProtKB-UniRule"/>
</dbReference>
<keyword evidence="3 5" id="KW-0067">ATP-binding</keyword>
<feature type="binding site" evidence="5">
    <location>
        <begin position="11"/>
        <end position="16"/>
    </location>
    <ligand>
        <name>ATP</name>
        <dbReference type="ChEBI" id="CHEBI:30616"/>
    </ligand>
</feature>
<dbReference type="CDD" id="cd02022">
    <property type="entry name" value="DPCK"/>
    <property type="match status" value="1"/>
</dbReference>
<dbReference type="SUPFAM" id="SSF52540">
    <property type="entry name" value="P-loop containing nucleoside triphosphate hydrolases"/>
    <property type="match status" value="1"/>
</dbReference>
<keyword evidence="5 7" id="KW-0808">Transferase</keyword>
<dbReference type="PANTHER" id="PTHR10695">
    <property type="entry name" value="DEPHOSPHO-COA KINASE-RELATED"/>
    <property type="match status" value="1"/>
</dbReference>
<comment type="subcellular location">
    <subcellularLocation>
        <location evidence="5">Cytoplasm</location>
    </subcellularLocation>
</comment>
<comment type="caution">
    <text evidence="7">The sequence shown here is derived from an EMBL/GenBank/DDBJ whole genome shotgun (WGS) entry which is preliminary data.</text>
</comment>
<dbReference type="GeneID" id="58227369"/>
<accession>A0A0F4Q5K6</accession>
<dbReference type="PROSITE" id="PS51219">
    <property type="entry name" value="DPCK"/>
    <property type="match status" value="1"/>
</dbReference>
<protein>
    <recommendedName>
        <fullName evidence="5 6">Dephospho-CoA kinase</fullName>
        <ecNumber evidence="5 6">2.7.1.24</ecNumber>
    </recommendedName>
    <alternativeName>
        <fullName evidence="5">Dephosphocoenzyme A kinase</fullName>
    </alternativeName>
</protein>
<evidence type="ECO:0000256" key="5">
    <source>
        <dbReference type="HAMAP-Rule" id="MF_00376"/>
    </source>
</evidence>
<comment type="pathway">
    <text evidence="5">Cofactor biosynthesis; coenzyme A biosynthesis; CoA from (R)-pantothenate: step 5/5.</text>
</comment>
<dbReference type="RefSeq" id="WP_045979232.1">
    <property type="nucleotide sequence ID" value="NZ_JXXY01000006.1"/>
</dbReference>
<keyword evidence="5" id="KW-0963">Cytoplasm</keyword>
<dbReference type="InterPro" id="IPR001977">
    <property type="entry name" value="Depp_CoAkinase"/>
</dbReference>
<dbReference type="PATRIC" id="fig|151081.8.peg.1691"/>
<comment type="catalytic activity">
    <reaction evidence="5">
        <text>3'-dephospho-CoA + ATP = ADP + CoA + H(+)</text>
        <dbReference type="Rhea" id="RHEA:18245"/>
        <dbReference type="ChEBI" id="CHEBI:15378"/>
        <dbReference type="ChEBI" id="CHEBI:30616"/>
        <dbReference type="ChEBI" id="CHEBI:57287"/>
        <dbReference type="ChEBI" id="CHEBI:57328"/>
        <dbReference type="ChEBI" id="CHEBI:456216"/>
        <dbReference type="EC" id="2.7.1.24"/>
    </reaction>
</comment>
<dbReference type="eggNOG" id="COG0237">
    <property type="taxonomic scope" value="Bacteria"/>
</dbReference>
<dbReference type="GO" id="GO:0005737">
    <property type="term" value="C:cytoplasm"/>
    <property type="evidence" value="ECO:0007669"/>
    <property type="project" value="UniProtKB-SubCell"/>
</dbReference>
<evidence type="ECO:0000256" key="2">
    <source>
        <dbReference type="ARBA" id="ARBA00022741"/>
    </source>
</evidence>
<gene>
    <name evidence="5 7" type="primary">coaE</name>
    <name evidence="7" type="ORF">TW72_02570</name>
</gene>
<evidence type="ECO:0000313" key="8">
    <source>
        <dbReference type="Proteomes" id="UP000033664"/>
    </source>
</evidence>
<sequence>MWTLGLTGGIGSGKSTVSALFQQLGITVVDADVVARQVVQPGTNGLAAIVSRHGRSLLLDDGSLNRAKLRDIIFADESEKQWLNALLHPLIRTEMFTQLEQAQSAYAILEAPLLFENSLDKYCQRTLLIDVPETVQISRTCARDNITEQQAQAILKAQMSRQDKVAKANDIISNAGVIADLSAKVSLYHQNYLHLANLHSR</sequence>
<evidence type="ECO:0000313" key="7">
    <source>
        <dbReference type="EMBL" id="KJZ01847.1"/>
    </source>
</evidence>
<evidence type="ECO:0000256" key="3">
    <source>
        <dbReference type="ARBA" id="ARBA00022840"/>
    </source>
</evidence>